<proteinExistence type="predicted"/>
<evidence type="ECO:0008006" key="3">
    <source>
        <dbReference type="Google" id="ProtNLM"/>
    </source>
</evidence>
<reference evidence="2" key="1">
    <citation type="journal article" date="2019" name="Int. J. Syst. Evol. Microbiol.">
        <title>The Global Catalogue of Microorganisms (GCM) 10K type strain sequencing project: providing services to taxonomists for standard genome sequencing and annotation.</title>
        <authorList>
            <consortium name="The Broad Institute Genomics Platform"/>
            <consortium name="The Broad Institute Genome Sequencing Center for Infectious Disease"/>
            <person name="Wu L."/>
            <person name="Ma J."/>
        </authorList>
    </citation>
    <scope>NUCLEOTIDE SEQUENCE [LARGE SCALE GENOMIC DNA]</scope>
    <source>
        <strain evidence="2">CCM 8681</strain>
    </source>
</reference>
<dbReference type="SUPFAM" id="SSF49464">
    <property type="entry name" value="Carboxypeptidase regulatory domain-like"/>
    <property type="match status" value="1"/>
</dbReference>
<comment type="caution">
    <text evidence="1">The sequence shown here is derived from an EMBL/GenBank/DDBJ whole genome shotgun (WGS) entry which is preliminary data.</text>
</comment>
<name>A0ABQ2BWB8_9FLAO</name>
<dbReference type="InterPro" id="IPR008969">
    <property type="entry name" value="CarboxyPept-like_regulatory"/>
</dbReference>
<dbReference type="EMBL" id="BMDQ01000001">
    <property type="protein sequence ID" value="GGI56786.1"/>
    <property type="molecule type" value="Genomic_DNA"/>
</dbReference>
<dbReference type="Proteomes" id="UP000624701">
    <property type="component" value="Unassembled WGS sequence"/>
</dbReference>
<dbReference type="RefSeq" id="WP_188373682.1">
    <property type="nucleotide sequence ID" value="NZ_BMDQ01000001.1"/>
</dbReference>
<gene>
    <name evidence="1" type="ORF">GCM10011444_10950</name>
</gene>
<keyword evidence="2" id="KW-1185">Reference proteome</keyword>
<sequence length="264" mass="29818">MTKKTNIFIILIVLIAGTVNAQLKTLKGVVLANGDVEGVHILNKSSVKYTVTNTDGSFEILAKPKDTLTISALKYQTKEIVLGQEFFESRALRVYLEEKVNELEEVVVGEILTGNIGSDIGNVELKDELNFYDLGIPGYTGKPKTIPERKLADADAGSWGYVGLGFGVNFHKLLNKVSGRTKKLKAIVELDEKDKCMKRMRDFYSESIFDKEEFTEPQKADYFYFCMDDLKFKDICNRNDPSEVIPFLNEKLKAYKQNLNSKDD</sequence>
<dbReference type="Pfam" id="PF13715">
    <property type="entry name" value="CarbopepD_reg_2"/>
    <property type="match status" value="1"/>
</dbReference>
<organism evidence="1 2">
    <name type="scientific">Winogradskyella haliclonae</name>
    <dbReference type="NCBI Taxonomy" id="2048558"/>
    <lineage>
        <taxon>Bacteria</taxon>
        <taxon>Pseudomonadati</taxon>
        <taxon>Bacteroidota</taxon>
        <taxon>Flavobacteriia</taxon>
        <taxon>Flavobacteriales</taxon>
        <taxon>Flavobacteriaceae</taxon>
        <taxon>Winogradskyella</taxon>
    </lineage>
</organism>
<protein>
    <recommendedName>
        <fullName evidence="3">CarboxypepD_reg-like domain-containing protein</fullName>
    </recommendedName>
</protein>
<accession>A0ABQ2BWB8</accession>
<evidence type="ECO:0000313" key="1">
    <source>
        <dbReference type="EMBL" id="GGI56786.1"/>
    </source>
</evidence>
<evidence type="ECO:0000313" key="2">
    <source>
        <dbReference type="Proteomes" id="UP000624701"/>
    </source>
</evidence>